<feature type="compositionally biased region" description="Polar residues" evidence="1">
    <location>
        <begin position="165"/>
        <end position="176"/>
    </location>
</feature>
<gene>
    <name evidence="2" type="ORF">METZ01_LOCUS501497</name>
</gene>
<feature type="non-terminal residue" evidence="2">
    <location>
        <position position="1"/>
    </location>
</feature>
<evidence type="ECO:0000256" key="1">
    <source>
        <dbReference type="SAM" id="MobiDB-lite"/>
    </source>
</evidence>
<reference evidence="2" key="1">
    <citation type="submission" date="2018-05" db="EMBL/GenBank/DDBJ databases">
        <authorList>
            <person name="Lanie J.A."/>
            <person name="Ng W.-L."/>
            <person name="Kazmierczak K.M."/>
            <person name="Andrzejewski T.M."/>
            <person name="Davidsen T.M."/>
            <person name="Wayne K.J."/>
            <person name="Tettelin H."/>
            <person name="Glass J.I."/>
            <person name="Rusch D."/>
            <person name="Podicherti R."/>
            <person name="Tsui H.-C.T."/>
            <person name="Winkler M.E."/>
        </authorList>
    </citation>
    <scope>NUCLEOTIDE SEQUENCE</scope>
</reference>
<sequence>LQEKHQFKLEFVSIAGNVWSDFKYNVIEKTSDEIKSQESRAKEIQDEKKKVEEESGKSRRPSRGRDTKNRWGRPAQRKRYTRRSPNGQRSRLKGVQPATISLNESPAEIPTSQSSEIIKTHQKTDLNRPRKSEVKESIYANNPQINIASSTPPLKEPRGNPKPSIPSSAETVSKPSGKNKDFLKRVTELFSKTEVREEPPPPGSES</sequence>
<dbReference type="EMBL" id="UINC01220642">
    <property type="protein sequence ID" value="SVE48643.1"/>
    <property type="molecule type" value="Genomic_DNA"/>
</dbReference>
<feature type="compositionally biased region" description="Polar residues" evidence="1">
    <location>
        <begin position="139"/>
        <end position="152"/>
    </location>
</feature>
<evidence type="ECO:0000313" key="2">
    <source>
        <dbReference type="EMBL" id="SVE48643.1"/>
    </source>
</evidence>
<proteinExistence type="predicted"/>
<feature type="compositionally biased region" description="Polar residues" evidence="1">
    <location>
        <begin position="98"/>
        <end position="117"/>
    </location>
</feature>
<dbReference type="AlphaFoldDB" id="A0A383DWL4"/>
<organism evidence="2">
    <name type="scientific">marine metagenome</name>
    <dbReference type="NCBI Taxonomy" id="408172"/>
    <lineage>
        <taxon>unclassified sequences</taxon>
        <taxon>metagenomes</taxon>
        <taxon>ecological metagenomes</taxon>
    </lineage>
</organism>
<feature type="compositionally biased region" description="Basic and acidic residues" evidence="1">
    <location>
        <begin position="31"/>
        <end position="69"/>
    </location>
</feature>
<feature type="compositionally biased region" description="Basic and acidic residues" evidence="1">
    <location>
        <begin position="118"/>
        <end position="136"/>
    </location>
</feature>
<feature type="region of interest" description="Disordered" evidence="1">
    <location>
        <begin position="31"/>
        <end position="182"/>
    </location>
</feature>
<accession>A0A383DWL4</accession>
<protein>
    <submittedName>
        <fullName evidence="2">Uncharacterized protein</fullName>
    </submittedName>
</protein>
<name>A0A383DWL4_9ZZZZ</name>